<sequence>MPAKTEPLVYSCSGCSNVAQLANTLALRLDRAGIAEMSCIAGVGGGVSALVRVARSGRRVVAIDGCKLACAKACLRQAGVEPDLHVMLGDFGVRKRFGEDCSVEQADQLEDELVEMIWRLPDNGSVLSGSR</sequence>
<evidence type="ECO:0000313" key="1">
    <source>
        <dbReference type="EMBL" id="GGC98292.1"/>
    </source>
</evidence>
<name>A0ABQ1PJK5_9GAMM</name>
<dbReference type="EMBL" id="BMFF01000003">
    <property type="protein sequence ID" value="GGC98292.1"/>
    <property type="molecule type" value="Genomic_DNA"/>
</dbReference>
<evidence type="ECO:0008006" key="3">
    <source>
        <dbReference type="Google" id="ProtNLM"/>
    </source>
</evidence>
<accession>A0ABQ1PJK5</accession>
<gene>
    <name evidence="1" type="ORF">GCM10007418_17040</name>
</gene>
<keyword evidence="2" id="KW-1185">Reference proteome</keyword>
<comment type="caution">
    <text evidence="1">The sequence shown here is derived from an EMBL/GenBank/DDBJ whole genome shotgun (WGS) entry which is preliminary data.</text>
</comment>
<dbReference type="InterPro" id="IPR014958">
    <property type="entry name" value="DGC"/>
</dbReference>
<organism evidence="1 2">
    <name type="scientific">Halopseudomonas salina</name>
    <dbReference type="NCBI Taxonomy" id="1323744"/>
    <lineage>
        <taxon>Bacteria</taxon>
        <taxon>Pseudomonadati</taxon>
        <taxon>Pseudomonadota</taxon>
        <taxon>Gammaproteobacteria</taxon>
        <taxon>Pseudomonadales</taxon>
        <taxon>Pseudomonadaceae</taxon>
        <taxon>Halopseudomonas</taxon>
    </lineage>
</organism>
<dbReference type="Pfam" id="PF08859">
    <property type="entry name" value="DGC"/>
    <property type="match status" value="1"/>
</dbReference>
<protein>
    <recommendedName>
        <fullName evidence="3">Zinc-binding protein</fullName>
    </recommendedName>
</protein>
<reference evidence="2" key="1">
    <citation type="journal article" date="2019" name="Int. J. Syst. Evol. Microbiol.">
        <title>The Global Catalogue of Microorganisms (GCM) 10K type strain sequencing project: providing services to taxonomists for standard genome sequencing and annotation.</title>
        <authorList>
            <consortium name="The Broad Institute Genomics Platform"/>
            <consortium name="The Broad Institute Genome Sequencing Center for Infectious Disease"/>
            <person name="Wu L."/>
            <person name="Ma J."/>
        </authorList>
    </citation>
    <scope>NUCLEOTIDE SEQUENCE [LARGE SCALE GENOMIC DNA]</scope>
    <source>
        <strain evidence="2">CGMCC 1.12482</strain>
    </source>
</reference>
<dbReference type="PIRSF" id="PIRSF037181">
    <property type="entry name" value="DGC"/>
    <property type="match status" value="1"/>
</dbReference>
<dbReference type="RefSeq" id="WP_150278660.1">
    <property type="nucleotide sequence ID" value="NZ_BMFF01000003.1"/>
</dbReference>
<evidence type="ECO:0000313" key="2">
    <source>
        <dbReference type="Proteomes" id="UP000638188"/>
    </source>
</evidence>
<proteinExistence type="predicted"/>
<dbReference type="Proteomes" id="UP000638188">
    <property type="component" value="Unassembled WGS sequence"/>
</dbReference>